<evidence type="ECO:0000256" key="1">
    <source>
        <dbReference type="ARBA" id="ARBA00022737"/>
    </source>
</evidence>
<keyword evidence="5" id="KW-0812">Transmembrane</keyword>
<protein>
    <submittedName>
        <fullName evidence="7">UDP-N-acetylglucosamine--peptide N-acetylglucosaminyltransferase 110 kDa subunit (O-GlcNA c transferase subunit p110) (O-linked N-acetylglucosamine transferase 110 kDa subunit) (OGT)</fullName>
    </submittedName>
</protein>
<feature type="transmembrane region" description="Helical" evidence="5">
    <location>
        <begin position="909"/>
        <end position="930"/>
    </location>
</feature>
<dbReference type="EMBL" id="CAMXCT020000001">
    <property type="protein sequence ID" value="CAL1125448.1"/>
    <property type="molecule type" value="Genomic_DNA"/>
</dbReference>
<evidence type="ECO:0000313" key="8">
    <source>
        <dbReference type="Proteomes" id="UP001152797"/>
    </source>
</evidence>
<keyword evidence="5" id="KW-1133">Transmembrane helix</keyword>
<keyword evidence="5" id="KW-0472">Membrane</keyword>
<feature type="transmembrane region" description="Helical" evidence="5">
    <location>
        <begin position="1028"/>
        <end position="1046"/>
    </location>
</feature>
<sequence>MLSPRAPTHSEPSSQERESWLRTWLLPVLVVSVLLAATRWDSLASPPSQENIIGPWKEAEFLNRTNFDYHRLWYEEPDFSYGGSRTYVTSALPTIIAIGMRVLPGGPPLFVVFHLMSILSAAVTGVVLYRLIVNQVGIVVGLLTCLALFTNPLFSGQTYVTGMELPMTAFGMVAIWFACHRRYYLAALAAAAAFFMKASGVVFSLAIVTYLLLLLISNARLRKDRSLWAALTVNAFFTGLQYAFIRAAGSVSNLRTEENQHAATSLKSLPVWSPDFLLVVIIAFTGTLLWLTYRLLKTPVDAQGSVGDASPLSTLNAILNEKPFFTLAWIVLLGGLAANETVAVIPRYLVFLLPFLYAALVLFLAQLVSIWSVAVIAMAVLIYFNVMNTHGTLYPRLVDVYGTELARTGALIDRTHEVIDDHQANLAAMQALSLLAPHEDVIAGRPYLDFIAIPEMGYAQTAATVYGANSYPDEFTNVHDIDEILDDPPFNPVFVVVGNSWLHLDGLFDIPRPEPEDEILFTDEQASPLVVYKKFWPNGPHLGKRELQDWYLARMWPNAREVDRIKFRISFLRERGDLEQATAEAQQALQEYPRDYQLRQLTSALFFEQGRVEEGIDCCLGFLDRDRELRHQDYDAVVMHRYGPDVKLELLMLSTSVDPAVETSYEQALHLLHEGRLTAAATKLEEALQADPDHVTSLFCLAMLRQSQSQLEEATTLFERILKVTPNHGPAAKHLAQIALAENNLELALNMAQTGVEALPEDARAYHTLGLVLAQRDNYDSAAQAFEQAVALDPTNAEAKRALESARQEQEEPIRSSGSWWRWGVAWLVLTAVLCIWRFEVIDSPPYWDFGQGLWYEANYLAETNFDYPRLWYEEKRHWEGGADCYRTSVLPTVVAALMTVAPPPFAQIAYHVLTFACSSAILLLTFALLRPRGGTVAAALACLALLTTPLFGVQVDMLGMEIPTTFFALLALWGVMHERFTLAAIAGTLSFLMKAAGLLVTVTTCAYLLGVLLTSHREDAPGTRRRFAWGLGVNVLALIFQFALVRWGGHIENQMGATHSAGGPGLWLTTYVCPDLLLLSLAALLIFVVTLIRLYQQQAGRVHGLLNRLVELTRTALRQEPMLIWSAVLIVGVLLAVSRIIFLPRYLILGVPFLYISTVSVLFARQGVRRVTVCALVIITLLNLLNTQGRFFPSLDSMYANEFGADPSRLARTGAFLERSWEYEADHLANIRACRAIEEQCQNDPVFAPTPLLHYLCFPRLGYVSRPLQGYAVSDFTHSTDRFKDATIHAPVDHPRQPVFVWVGNTFSLVSPRFDLQPPTEGDEVLFDDQQPSSLVVYRRTIAADDAQPQGLERWYLDRIWPTAPPLSRTVYRAHYYLATDRLDRAVAEVEAFTPEPETKNARELLIAQFQLRQGNYSDALDRLHTYRQGGESLAAAYEALRLEELHAALDPMPTREALENTPPGELIEQATAYWHRGYTTAASQLLEQLEDQKLPQAQFLQGMLALEYLQLDAAVMAFENTLQQAPEHVGALLCLGWLRLYRGEYAEAETAFRSVLEQQPEHAGAQRGLGILQESAGNLSQTLDTRDAVSDNGARSAPLRINRG</sequence>
<dbReference type="PANTHER" id="PTHR12558:SF36">
    <property type="entry name" value="ANAPHASE-PROMOTING COMPLEX SUBUNIT 7"/>
    <property type="match status" value="1"/>
</dbReference>
<feature type="transmembrane region" description="Helical" evidence="5">
    <location>
        <begin position="937"/>
        <end position="956"/>
    </location>
</feature>
<evidence type="ECO:0000313" key="7">
    <source>
        <dbReference type="EMBL" id="CAL4759385.1"/>
    </source>
</evidence>
<feature type="transmembrane region" description="Helical" evidence="5">
    <location>
        <begin position="820"/>
        <end position="839"/>
    </location>
</feature>
<reference evidence="7 8" key="2">
    <citation type="submission" date="2024-05" db="EMBL/GenBank/DDBJ databases">
        <authorList>
            <person name="Chen Y."/>
            <person name="Shah S."/>
            <person name="Dougan E. K."/>
            <person name="Thang M."/>
            <person name="Chan C."/>
        </authorList>
    </citation>
    <scope>NUCLEOTIDE SEQUENCE [LARGE SCALE GENOMIC DNA]</scope>
</reference>
<dbReference type="PROSITE" id="PS50293">
    <property type="entry name" value="TPR_REGION"/>
    <property type="match status" value="1"/>
</dbReference>
<feature type="repeat" description="TPR" evidence="3">
    <location>
        <begin position="695"/>
        <end position="728"/>
    </location>
</feature>
<feature type="region of interest" description="Disordered" evidence="4">
    <location>
        <begin position="1584"/>
        <end position="1606"/>
    </location>
</feature>
<feature type="transmembrane region" description="Helical" evidence="5">
    <location>
        <begin position="227"/>
        <end position="245"/>
    </location>
</feature>
<dbReference type="Pfam" id="PF13432">
    <property type="entry name" value="TPR_16"/>
    <property type="match status" value="2"/>
</dbReference>
<organism evidence="6">
    <name type="scientific">Cladocopium goreaui</name>
    <dbReference type="NCBI Taxonomy" id="2562237"/>
    <lineage>
        <taxon>Eukaryota</taxon>
        <taxon>Sar</taxon>
        <taxon>Alveolata</taxon>
        <taxon>Dinophyceae</taxon>
        <taxon>Suessiales</taxon>
        <taxon>Symbiodiniaceae</taxon>
        <taxon>Cladocopium</taxon>
    </lineage>
</organism>
<dbReference type="Pfam" id="PF07719">
    <property type="entry name" value="TPR_2"/>
    <property type="match status" value="1"/>
</dbReference>
<evidence type="ECO:0000313" key="6">
    <source>
        <dbReference type="EMBL" id="CAI3972073.1"/>
    </source>
</evidence>
<dbReference type="InterPro" id="IPR019734">
    <property type="entry name" value="TPR_rpt"/>
</dbReference>
<feature type="transmembrane region" description="Helical" evidence="5">
    <location>
        <begin position="135"/>
        <end position="154"/>
    </location>
</feature>
<feature type="transmembrane region" description="Helical" evidence="5">
    <location>
        <begin position="324"/>
        <end position="349"/>
    </location>
</feature>
<dbReference type="SUPFAM" id="SSF48452">
    <property type="entry name" value="TPR-like"/>
    <property type="match status" value="3"/>
</dbReference>
<proteinExistence type="predicted"/>
<keyword evidence="7" id="KW-0808">Transferase</keyword>
<keyword evidence="1" id="KW-0677">Repeat</keyword>
<dbReference type="InterPro" id="IPR011990">
    <property type="entry name" value="TPR-like_helical_dom_sf"/>
</dbReference>
<feature type="transmembrane region" description="Helical" evidence="5">
    <location>
        <begin position="996"/>
        <end position="1016"/>
    </location>
</feature>
<dbReference type="GO" id="GO:0045842">
    <property type="term" value="P:positive regulation of mitotic metaphase/anaphase transition"/>
    <property type="evidence" value="ECO:0007669"/>
    <property type="project" value="TreeGrafter"/>
</dbReference>
<dbReference type="PANTHER" id="PTHR12558">
    <property type="entry name" value="CELL DIVISION CYCLE 16,23,27"/>
    <property type="match status" value="1"/>
</dbReference>
<keyword evidence="8" id="KW-1185">Reference proteome</keyword>
<feature type="transmembrane region" description="Helical" evidence="5">
    <location>
        <begin position="355"/>
        <end position="384"/>
    </location>
</feature>
<feature type="transmembrane region" description="Helical" evidence="5">
    <location>
        <begin position="1148"/>
        <end position="1165"/>
    </location>
</feature>
<feature type="transmembrane region" description="Helical" evidence="5">
    <location>
        <begin position="1172"/>
        <end position="1190"/>
    </location>
</feature>
<dbReference type="Proteomes" id="UP001152797">
    <property type="component" value="Unassembled WGS sequence"/>
</dbReference>
<dbReference type="GO" id="GO:0051301">
    <property type="term" value="P:cell division"/>
    <property type="evidence" value="ECO:0007669"/>
    <property type="project" value="TreeGrafter"/>
</dbReference>
<dbReference type="EMBL" id="CAMXCT010000001">
    <property type="protein sequence ID" value="CAI3972073.1"/>
    <property type="molecule type" value="Genomic_DNA"/>
</dbReference>
<comment type="caution">
    <text evidence="6">The sequence shown here is derived from an EMBL/GenBank/DDBJ whole genome shotgun (WGS) entry which is preliminary data.</text>
</comment>
<feature type="repeat" description="TPR" evidence="3">
    <location>
        <begin position="763"/>
        <end position="796"/>
    </location>
</feature>
<dbReference type="EMBL" id="CAMXCT030000001">
    <property type="protein sequence ID" value="CAL4759385.1"/>
    <property type="molecule type" value="Genomic_DNA"/>
</dbReference>
<dbReference type="GO" id="GO:0016757">
    <property type="term" value="F:glycosyltransferase activity"/>
    <property type="evidence" value="ECO:0007669"/>
    <property type="project" value="UniProtKB-KW"/>
</dbReference>
<feature type="transmembrane region" description="Helical" evidence="5">
    <location>
        <begin position="276"/>
        <end position="296"/>
    </location>
</feature>
<feature type="transmembrane region" description="Helical" evidence="5">
    <location>
        <begin position="1123"/>
        <end position="1142"/>
    </location>
</feature>
<reference evidence="6" key="1">
    <citation type="submission" date="2022-10" db="EMBL/GenBank/DDBJ databases">
        <authorList>
            <person name="Chen Y."/>
            <person name="Dougan E. K."/>
            <person name="Chan C."/>
            <person name="Rhodes N."/>
            <person name="Thang M."/>
        </authorList>
    </citation>
    <scope>NUCLEOTIDE SEQUENCE</scope>
</reference>
<dbReference type="Gene3D" id="1.25.40.10">
    <property type="entry name" value="Tetratricopeptide repeat domain"/>
    <property type="match status" value="2"/>
</dbReference>
<feature type="transmembrane region" description="Helical" evidence="5">
    <location>
        <begin position="1077"/>
        <end position="1096"/>
    </location>
</feature>
<evidence type="ECO:0000256" key="3">
    <source>
        <dbReference type="PROSITE-ProRule" id="PRU00339"/>
    </source>
</evidence>
<keyword evidence="7" id="KW-0328">Glycosyltransferase</keyword>
<evidence type="ECO:0000256" key="5">
    <source>
        <dbReference type="SAM" id="Phobius"/>
    </source>
</evidence>
<evidence type="ECO:0000256" key="4">
    <source>
        <dbReference type="SAM" id="MobiDB-lite"/>
    </source>
</evidence>
<evidence type="ECO:0000256" key="2">
    <source>
        <dbReference type="ARBA" id="ARBA00022803"/>
    </source>
</evidence>
<feature type="transmembrane region" description="Helical" evidence="5">
    <location>
        <begin position="184"/>
        <end position="215"/>
    </location>
</feature>
<dbReference type="InterPro" id="IPR013105">
    <property type="entry name" value="TPR_2"/>
</dbReference>
<name>A0A9P1BEM0_9DINO</name>
<feature type="transmembrane region" description="Helical" evidence="5">
    <location>
        <begin position="109"/>
        <end position="129"/>
    </location>
</feature>
<dbReference type="GO" id="GO:0005680">
    <property type="term" value="C:anaphase-promoting complex"/>
    <property type="evidence" value="ECO:0007669"/>
    <property type="project" value="TreeGrafter"/>
</dbReference>
<dbReference type="PROSITE" id="PS50005">
    <property type="entry name" value="TPR"/>
    <property type="match status" value="3"/>
</dbReference>
<dbReference type="GO" id="GO:0016567">
    <property type="term" value="P:protein ubiquitination"/>
    <property type="evidence" value="ECO:0007669"/>
    <property type="project" value="TreeGrafter"/>
</dbReference>
<keyword evidence="2 3" id="KW-0802">TPR repeat</keyword>
<dbReference type="SMART" id="SM00028">
    <property type="entry name" value="TPR"/>
    <property type="match status" value="7"/>
</dbReference>
<accession>A0A9P1BEM0</accession>
<gene>
    <name evidence="6" type="ORF">C1SCF055_LOCUS663</name>
</gene>
<feature type="repeat" description="TPR" evidence="3">
    <location>
        <begin position="1531"/>
        <end position="1564"/>
    </location>
</feature>